<organism evidence="2 3">
    <name type="scientific">Fictibacillus nanhaiensis</name>
    <dbReference type="NCBI Taxonomy" id="742169"/>
    <lineage>
        <taxon>Bacteria</taxon>
        <taxon>Bacillati</taxon>
        <taxon>Bacillota</taxon>
        <taxon>Bacilli</taxon>
        <taxon>Bacillales</taxon>
        <taxon>Fictibacillaceae</taxon>
        <taxon>Fictibacillus</taxon>
    </lineage>
</organism>
<feature type="transmembrane region" description="Helical" evidence="1">
    <location>
        <begin position="47"/>
        <end position="73"/>
    </location>
</feature>
<gene>
    <name evidence="2" type="ORF">JYA63_08340</name>
</gene>
<dbReference type="RefSeq" id="WP_205725301.1">
    <property type="nucleotide sequence ID" value="NZ_JAFHKR010000038.1"/>
</dbReference>
<keyword evidence="3" id="KW-1185">Reference proteome</keyword>
<keyword evidence="1" id="KW-0472">Membrane</keyword>
<dbReference type="Proteomes" id="UP001296923">
    <property type="component" value="Unassembled WGS sequence"/>
</dbReference>
<evidence type="ECO:0000256" key="1">
    <source>
        <dbReference type="SAM" id="Phobius"/>
    </source>
</evidence>
<proteinExistence type="predicted"/>
<feature type="transmembrane region" description="Helical" evidence="1">
    <location>
        <begin position="85"/>
        <end position="103"/>
    </location>
</feature>
<name>A0ABS2ZN18_9BACL</name>
<comment type="caution">
    <text evidence="2">The sequence shown here is derived from an EMBL/GenBank/DDBJ whole genome shotgun (WGS) entry which is preliminary data.</text>
</comment>
<feature type="transmembrane region" description="Helical" evidence="1">
    <location>
        <begin position="12"/>
        <end position="35"/>
    </location>
</feature>
<evidence type="ECO:0000313" key="3">
    <source>
        <dbReference type="Proteomes" id="UP001296923"/>
    </source>
</evidence>
<feature type="transmembrane region" description="Helical" evidence="1">
    <location>
        <begin position="109"/>
        <end position="129"/>
    </location>
</feature>
<dbReference type="EMBL" id="JAFHKR010000038">
    <property type="protein sequence ID" value="MBN3554269.1"/>
    <property type="molecule type" value="Genomic_DNA"/>
</dbReference>
<keyword evidence="1" id="KW-0812">Transmembrane</keyword>
<evidence type="ECO:0000313" key="2">
    <source>
        <dbReference type="EMBL" id="MBN3554269.1"/>
    </source>
</evidence>
<sequence>MVRDLILRKGFVSALSTLIFSFIMILPELPAIISTFDLGLIDFVRGILFYCIFAGGIIFTYGNLVSVLLETMFFKNLSNRKKSHYYLYILLHGIGGVLFGLLIGNGSAALVVGGFAAILYGLLDVWTILKLKKEDIASY</sequence>
<keyword evidence="1" id="KW-1133">Transmembrane helix</keyword>
<reference evidence="2 3" key="1">
    <citation type="submission" date="2021-01" db="EMBL/GenBank/DDBJ databases">
        <title>Genome Sequencing of Type Strains.</title>
        <authorList>
            <person name="Lemaire J.F."/>
            <person name="Inderbitzin P."/>
            <person name="Collins S.B."/>
            <person name="Wespe N."/>
            <person name="Knight-Connoni V."/>
        </authorList>
    </citation>
    <scope>NUCLEOTIDE SEQUENCE [LARGE SCALE GENOMIC DNA]</scope>
    <source>
        <strain evidence="2 3">DSM 23009</strain>
    </source>
</reference>
<accession>A0ABS2ZN18</accession>
<protein>
    <submittedName>
        <fullName evidence="2">Uncharacterized protein</fullName>
    </submittedName>
</protein>